<dbReference type="AlphaFoldDB" id="A0A150XF16"/>
<dbReference type="STRING" id="333140.AWW68_00595"/>
<evidence type="ECO:0000313" key="2">
    <source>
        <dbReference type="EMBL" id="KYG77301.1"/>
    </source>
</evidence>
<dbReference type="SUPFAM" id="SSF117074">
    <property type="entry name" value="Hypothetical protein PA1324"/>
    <property type="match status" value="1"/>
</dbReference>
<evidence type="ECO:0000313" key="3">
    <source>
        <dbReference type="Proteomes" id="UP000075606"/>
    </source>
</evidence>
<organism evidence="2 3">
    <name type="scientific">Roseivirga spongicola</name>
    <dbReference type="NCBI Taxonomy" id="333140"/>
    <lineage>
        <taxon>Bacteria</taxon>
        <taxon>Pseudomonadati</taxon>
        <taxon>Bacteroidota</taxon>
        <taxon>Cytophagia</taxon>
        <taxon>Cytophagales</taxon>
        <taxon>Roseivirgaceae</taxon>
        <taxon>Roseivirga</taxon>
    </lineage>
</organism>
<dbReference type="Gene3D" id="2.60.40.10">
    <property type="entry name" value="Immunoglobulins"/>
    <property type="match status" value="1"/>
</dbReference>
<dbReference type="EMBL" id="LRPC01000001">
    <property type="protein sequence ID" value="KYG77301.1"/>
    <property type="molecule type" value="Genomic_DNA"/>
</dbReference>
<gene>
    <name evidence="2" type="ORF">AWW68_00595</name>
</gene>
<proteinExistence type="predicted"/>
<dbReference type="InterPro" id="IPR013783">
    <property type="entry name" value="Ig-like_fold"/>
</dbReference>
<evidence type="ECO:0008006" key="4">
    <source>
        <dbReference type="Google" id="ProtNLM"/>
    </source>
</evidence>
<protein>
    <recommendedName>
        <fullName evidence="4">SD-repeat containing protein B domain-containing protein</fullName>
    </recommendedName>
</protein>
<feature type="chain" id="PRO_5007574574" description="SD-repeat containing protein B domain-containing protein" evidence="1">
    <location>
        <begin position="21"/>
        <end position="964"/>
    </location>
</feature>
<dbReference type="RefSeq" id="WP_068215506.1">
    <property type="nucleotide sequence ID" value="NZ_CP139724.1"/>
</dbReference>
<sequence length="964" mass="108649">MVSASCILLCLIFAQAKIQAQEIAASGLTLQFIKSQTSGSVDEVASNVLKVVNRTGRRSVFKIEIATPPNWSRVRAEDRMYNVANNDSLFIPIRVVPEKSATGNVNYFINATALTGNGVPLASTPWSMQVVKVSRWYASLVKSEVYFPADKKEAQFQLKLRNDGNSAEDVVVLFNPNVKVKILDNQGNPFADNALPLKLPVDIDTTLTFTAQLDEEAKKENFFTAGAIDSEETNQSEYKVNIQVKDVAGQRASWGGRVDFKRLEQEHKFKSEYGESSIPINVEFNTYNVLSQFTNFSLDLSGEADLGEDRFLRYYYQTIISSNSIAGTQFLGSYRFAEYRTPKYAVSAGDIGQNMELLLNGTGVKGSYYFDKLGVSAIYVTRPQNGNVNNDLSSIGGSVRYRVMQGLNATAEIVNQDDEFNQVNRNLATFRANYRLPNQSILDVKLGYSMEDHQPVSGDAFKTPGFGATARYTGRIQGVSISAQGRYNSPNYSSQFRGSTDFNTNARYNLTDSKFLGLRVNMNSRNPEIYSKGILFPRRYFARNSFEGQFGWSTENGNFVLYPRFQYDEVLDLRTTTTGMGLSFATNKTQEAKLYTRFFSGFTKALDYENKPYMVARWENTLRYKNLNLSARYYYGPFNVLDNLRVVEDGINPQSLFLSAFAQLNFTKARVSVRPMVTMAYESVLARWRMNMSPQVTYFSKNGLEFNMTVEYFSIKQGESPLASVNEFGTQAFNPFNQSNAFLRLGLKKQFNIKKPGKKSHDLEVVVFKDLNGNNKRDQGEEFEKNVIVRVNGQALMTNEEGVVYFRNLPEGKYLVENELLTNAEGWFKSKGIEVDMNSDQAVYIPLKRGVQIVGNILLQKAQYSALGEGGMKLNGIRVTATDGSGETYTSLTDLSGQFRLYVPFGTYTIRVNEQAIDSQFEFAQSSYTLDVNNLGGNYQLAFYLIEKRRQLNIKKFDNNNDNK</sequence>
<accession>A0A150XF16</accession>
<feature type="signal peptide" evidence="1">
    <location>
        <begin position="1"/>
        <end position="20"/>
    </location>
</feature>
<keyword evidence="3" id="KW-1185">Reference proteome</keyword>
<reference evidence="2 3" key="1">
    <citation type="submission" date="2016-01" db="EMBL/GenBank/DDBJ databases">
        <title>Genome sequencing of Roseivirga spongicola UST030701-084.</title>
        <authorList>
            <person name="Selvaratnam C."/>
            <person name="Thevarajoo S."/>
            <person name="Goh K.M."/>
            <person name="Ee R."/>
            <person name="Chan K.-G."/>
            <person name="Chong C.S."/>
        </authorList>
    </citation>
    <scope>NUCLEOTIDE SEQUENCE [LARGE SCALE GENOMIC DNA]</scope>
    <source>
        <strain evidence="2 3">UST030701-084</strain>
    </source>
</reference>
<keyword evidence="1" id="KW-0732">Signal</keyword>
<evidence type="ECO:0000256" key="1">
    <source>
        <dbReference type="SAM" id="SignalP"/>
    </source>
</evidence>
<name>A0A150XF16_9BACT</name>
<dbReference type="Proteomes" id="UP000075606">
    <property type="component" value="Unassembled WGS sequence"/>
</dbReference>
<comment type="caution">
    <text evidence="2">The sequence shown here is derived from an EMBL/GenBank/DDBJ whole genome shotgun (WGS) entry which is preliminary data.</text>
</comment>